<dbReference type="VEuPathDB" id="VectorBase:GAUT003020"/>
<sequence>MYYEDMKIGTRQRSRFMARASVEWQQAIFEKSRRWASSAKTDIASNCCQTSWTGGKGKFKCKVACLLCLSHYYWCMAKTLKSILMFCIRLYYCNSSKASKSFVTATPKT</sequence>
<evidence type="ECO:0000313" key="1">
    <source>
        <dbReference type="EnsemblMetazoa" id="GAUT003020-PA"/>
    </source>
</evidence>
<dbReference type="AlphaFoldDB" id="A0A1A9UFA1"/>
<accession>A0A1A9UFA1</accession>
<reference evidence="1" key="1">
    <citation type="submission" date="2020-05" db="UniProtKB">
        <authorList>
            <consortium name="EnsemblMetazoa"/>
        </authorList>
    </citation>
    <scope>IDENTIFICATION</scope>
    <source>
        <strain evidence="1">TTRI</strain>
    </source>
</reference>
<dbReference type="EnsemblMetazoa" id="GAUT003020-RA">
    <property type="protein sequence ID" value="GAUT003020-PA"/>
    <property type="gene ID" value="GAUT003020"/>
</dbReference>
<dbReference type="Proteomes" id="UP000078200">
    <property type="component" value="Unassembled WGS sequence"/>
</dbReference>
<evidence type="ECO:0000313" key="2">
    <source>
        <dbReference type="Proteomes" id="UP000078200"/>
    </source>
</evidence>
<keyword evidence="2" id="KW-1185">Reference proteome</keyword>
<protein>
    <submittedName>
        <fullName evidence="1">Uncharacterized protein</fullName>
    </submittedName>
</protein>
<organism evidence="1 2">
    <name type="scientific">Glossina austeni</name>
    <name type="common">Savannah tsetse fly</name>
    <dbReference type="NCBI Taxonomy" id="7395"/>
    <lineage>
        <taxon>Eukaryota</taxon>
        <taxon>Metazoa</taxon>
        <taxon>Ecdysozoa</taxon>
        <taxon>Arthropoda</taxon>
        <taxon>Hexapoda</taxon>
        <taxon>Insecta</taxon>
        <taxon>Pterygota</taxon>
        <taxon>Neoptera</taxon>
        <taxon>Endopterygota</taxon>
        <taxon>Diptera</taxon>
        <taxon>Brachycera</taxon>
        <taxon>Muscomorpha</taxon>
        <taxon>Hippoboscoidea</taxon>
        <taxon>Glossinidae</taxon>
        <taxon>Glossina</taxon>
    </lineage>
</organism>
<proteinExistence type="predicted"/>
<name>A0A1A9UFA1_GLOAU</name>